<evidence type="ECO:0000256" key="2">
    <source>
        <dbReference type="ARBA" id="ARBA00022692"/>
    </source>
</evidence>
<evidence type="ECO:0000256" key="7">
    <source>
        <dbReference type="SAM" id="Phobius"/>
    </source>
</evidence>
<dbReference type="EMBL" id="NIRI02000070">
    <property type="protein sequence ID" value="KAG5442490.1"/>
    <property type="molecule type" value="Genomic_DNA"/>
</dbReference>
<evidence type="ECO:0000256" key="3">
    <source>
        <dbReference type="ARBA" id="ARBA00022729"/>
    </source>
</evidence>
<accession>A0A8T1M023</accession>
<keyword evidence="5 7" id="KW-0472">Membrane</keyword>
<keyword evidence="6" id="KW-0325">Glycoprotein</keyword>
<organism evidence="8 9">
    <name type="scientific">Clonorchis sinensis</name>
    <name type="common">Chinese liver fluke</name>
    <dbReference type="NCBI Taxonomy" id="79923"/>
    <lineage>
        <taxon>Eukaryota</taxon>
        <taxon>Metazoa</taxon>
        <taxon>Spiralia</taxon>
        <taxon>Lophotrochozoa</taxon>
        <taxon>Platyhelminthes</taxon>
        <taxon>Trematoda</taxon>
        <taxon>Digenea</taxon>
        <taxon>Opisthorchiida</taxon>
        <taxon>Opisthorchiata</taxon>
        <taxon>Opisthorchiidae</taxon>
        <taxon>Clonorchis</taxon>
    </lineage>
</organism>
<gene>
    <name evidence="8" type="ORF">CSKR_113250</name>
</gene>
<dbReference type="OrthoDB" id="10017443at2759"/>
<evidence type="ECO:0000256" key="1">
    <source>
        <dbReference type="ARBA" id="ARBA00004479"/>
    </source>
</evidence>
<dbReference type="AlphaFoldDB" id="A0A8T1M023"/>
<dbReference type="Proteomes" id="UP000286415">
    <property type="component" value="Unassembled WGS sequence"/>
</dbReference>
<reference evidence="8 9" key="2">
    <citation type="journal article" date="2021" name="Genomics">
        <title>High-quality reference genome for Clonorchis sinensis.</title>
        <authorList>
            <person name="Young N.D."/>
            <person name="Stroehlein A.J."/>
            <person name="Kinkar L."/>
            <person name="Wang T."/>
            <person name="Sohn W.M."/>
            <person name="Chang B.C.H."/>
            <person name="Kaur P."/>
            <person name="Weisz D."/>
            <person name="Dudchenko O."/>
            <person name="Aiden E.L."/>
            <person name="Korhonen P.K."/>
            <person name="Gasser R.B."/>
        </authorList>
    </citation>
    <scope>NUCLEOTIDE SEQUENCE [LARGE SCALE GENOMIC DNA]</scope>
    <source>
        <strain evidence="8">Cs-k2</strain>
    </source>
</reference>
<sequence>MNKFLAEHCPDVYNKWLCVLLCLKRMNRAASFYFCYGKKFRIVVCVCLLLSFYSFIWYFGNFRFRPEFVKTDSLSICLEDRIKPFQQKINEFDAFVLRSNARQTDGLKSMTFVGNGHIGCSFEQEGLLVQHGGTMSKLLNIPVLISLDVHGYLSDASLVMDVRDGIMYKMNCFKHENELCVSSGTMVYAHRIYNSLLVQNFRVYNPLDDDATVKINKGNIHSWSGVRTLRTTNLKQQNLPGEEKPRTVSYQVLSILIEDPMTEERSRGYSKETIVSRVTVVVLFEPVFPDTLTVRAGKTQSYSFITGVRSSTTPIPVTKADLTQAASDYGVIGRERKALESIVQAELAFALQYPEAELRTLHTTAWNRLWLSGITLSYSYAPNTLNGEEVNTTLYYLASHMPDYYSVSIDGNQTVMNAYLERAKRRTTCSPPHNLLESTVHWQPVRSFSKMSSLISTWYSTLRLARCDAFFEDGAHGILQAALLHIGQFHLHEKYASCGLSAETLHRDILFRRVQLNQPGVYVNVEIRIVPGELSLSSPHLMVVELSTWRSDPPPPLSMVANSKTPNILPMLSQPLDAAFIAPIRPSADIQGNQHSDLLVWVEHEAERIPVFVCPAGCQDMPVEVKKTRLMVPFLITIPFSVLMYFGTQDARTLMEYGQLFKYTDVHPGPNPDHDLITLHRHGHAFGGLPWLFWISLGLLITLFHLFFCKIVYNELVRDHSDDTENPSTYASNLRSPQALATRAYIKAQVASRRRSNRDWDTMP</sequence>
<evidence type="ECO:0000256" key="5">
    <source>
        <dbReference type="ARBA" id="ARBA00023136"/>
    </source>
</evidence>
<reference evidence="8 9" key="1">
    <citation type="journal article" date="2018" name="Biotechnol. Adv.">
        <title>Improved genomic resources and new bioinformatic workflow for the carcinogenic parasite Clonorchis sinensis: Biotechnological implications.</title>
        <authorList>
            <person name="Wang D."/>
            <person name="Korhonen P.K."/>
            <person name="Gasser R.B."/>
            <person name="Young N.D."/>
        </authorList>
    </citation>
    <scope>NUCLEOTIDE SEQUENCE [LARGE SCALE GENOMIC DNA]</scope>
    <source>
        <strain evidence="8">Cs-k2</strain>
    </source>
</reference>
<name>A0A8T1M023_CLOSI</name>
<feature type="transmembrane region" description="Helical" evidence="7">
    <location>
        <begin position="40"/>
        <end position="60"/>
    </location>
</feature>
<protein>
    <recommendedName>
        <fullName evidence="10">Transmembrane protein</fullName>
    </recommendedName>
</protein>
<dbReference type="Pfam" id="PF10222">
    <property type="entry name" value="DUF2152"/>
    <property type="match status" value="2"/>
</dbReference>
<dbReference type="PANTHER" id="PTHR31386">
    <property type="entry name" value="UNCHARACTERIZED PROTEIN KIAA2013"/>
    <property type="match status" value="1"/>
</dbReference>
<keyword evidence="4 7" id="KW-1133">Transmembrane helix</keyword>
<comment type="subcellular location">
    <subcellularLocation>
        <location evidence="1">Membrane</location>
        <topology evidence="1">Single-pass type I membrane protein</topology>
    </subcellularLocation>
</comment>
<evidence type="ECO:0000313" key="8">
    <source>
        <dbReference type="EMBL" id="KAG5442490.1"/>
    </source>
</evidence>
<dbReference type="PANTHER" id="PTHR31386:SF2">
    <property type="entry name" value="SIMILAR TO RIKEN CDNA 2510039O18"/>
    <property type="match status" value="1"/>
</dbReference>
<dbReference type="GO" id="GO:0016020">
    <property type="term" value="C:membrane"/>
    <property type="evidence" value="ECO:0007669"/>
    <property type="project" value="UniProtKB-SubCell"/>
</dbReference>
<feature type="transmembrane region" description="Helical" evidence="7">
    <location>
        <begin position="691"/>
        <end position="713"/>
    </location>
</feature>
<evidence type="ECO:0000256" key="4">
    <source>
        <dbReference type="ARBA" id="ARBA00022989"/>
    </source>
</evidence>
<comment type="caution">
    <text evidence="8">The sequence shown here is derived from an EMBL/GenBank/DDBJ whole genome shotgun (WGS) entry which is preliminary data.</text>
</comment>
<evidence type="ECO:0000313" key="9">
    <source>
        <dbReference type="Proteomes" id="UP000286415"/>
    </source>
</evidence>
<dbReference type="InterPro" id="IPR018795">
    <property type="entry name" value="K2013-like"/>
</dbReference>
<evidence type="ECO:0000256" key="6">
    <source>
        <dbReference type="ARBA" id="ARBA00023180"/>
    </source>
</evidence>
<keyword evidence="3" id="KW-0732">Signal</keyword>
<keyword evidence="2 7" id="KW-0812">Transmembrane</keyword>
<evidence type="ECO:0008006" key="10">
    <source>
        <dbReference type="Google" id="ProtNLM"/>
    </source>
</evidence>
<proteinExistence type="predicted"/>
<keyword evidence="9" id="KW-1185">Reference proteome</keyword>